<evidence type="ECO:0000313" key="1">
    <source>
        <dbReference type="EMBL" id="KAB8172242.1"/>
    </source>
</evidence>
<dbReference type="Proteomes" id="UP000313066">
    <property type="component" value="Unassembled WGS sequence"/>
</dbReference>
<proteinExistence type="predicted"/>
<dbReference type="RefSeq" id="WP_139580911.1">
    <property type="nucleotide sequence ID" value="NZ_VDMA02000060.1"/>
</dbReference>
<dbReference type="AlphaFoldDB" id="A0A5N6AVZ9"/>
<keyword evidence="2" id="KW-1185">Reference proteome</keyword>
<name>A0A5N6AVZ9_9ACTN</name>
<reference evidence="1 2" key="1">
    <citation type="submission" date="2019-10" db="EMBL/GenBank/DDBJ databases">
        <title>Nonomuraea sp. nov., isolated from Phyllanthus amarus.</title>
        <authorList>
            <person name="Klykleung N."/>
            <person name="Tanasupawat S."/>
        </authorList>
    </citation>
    <scope>NUCLEOTIDE SEQUENCE [LARGE SCALE GENOMIC DNA]</scope>
    <source>
        <strain evidence="1 2">CR1-09</strain>
    </source>
</reference>
<sequence length="103" mass="11707">MPHDANALPGAWSYLGDDQEQRRKLEAELVTECGSDKHPMFGQRVEAVARCGTCDDVLLKLVDQPGWAIVHLTWRRETNPSWPSCEVMESWSSVLEEMIDRGH</sequence>
<gene>
    <name evidence="1" type="ORF">FH610_042500</name>
</gene>
<protein>
    <submittedName>
        <fullName evidence="1">Uncharacterized protein</fullName>
    </submittedName>
</protein>
<accession>A0A5N6AVZ9</accession>
<organism evidence="1 2">
    <name type="scientific">Microbispora catharanthi</name>
    <dbReference type="NCBI Taxonomy" id="1712871"/>
    <lineage>
        <taxon>Bacteria</taxon>
        <taxon>Bacillati</taxon>
        <taxon>Actinomycetota</taxon>
        <taxon>Actinomycetes</taxon>
        <taxon>Streptosporangiales</taxon>
        <taxon>Streptosporangiaceae</taxon>
        <taxon>Microbispora</taxon>
    </lineage>
</organism>
<evidence type="ECO:0000313" key="2">
    <source>
        <dbReference type="Proteomes" id="UP000313066"/>
    </source>
</evidence>
<dbReference type="EMBL" id="VDMA02000060">
    <property type="protein sequence ID" value="KAB8172242.1"/>
    <property type="molecule type" value="Genomic_DNA"/>
</dbReference>
<comment type="caution">
    <text evidence="1">The sequence shown here is derived from an EMBL/GenBank/DDBJ whole genome shotgun (WGS) entry which is preliminary data.</text>
</comment>